<dbReference type="PANTHER" id="PTHR21299">
    <property type="entry name" value="CYTIDYLATE KINASE/PANTOATE-BETA-ALANINE LIGASE"/>
    <property type="match status" value="1"/>
</dbReference>
<keyword evidence="4 8" id="KW-0418">Kinase</keyword>
<dbReference type="SUPFAM" id="SSF52540">
    <property type="entry name" value="P-loop containing nucleoside triphosphate hydrolases"/>
    <property type="match status" value="1"/>
</dbReference>
<dbReference type="EMBL" id="JAFBEE010000002">
    <property type="protein sequence ID" value="MBM7614097.1"/>
    <property type="molecule type" value="Genomic_DNA"/>
</dbReference>
<evidence type="ECO:0000256" key="1">
    <source>
        <dbReference type="ARBA" id="ARBA00009427"/>
    </source>
</evidence>
<comment type="caution">
    <text evidence="10">The sequence shown here is derived from an EMBL/GenBank/DDBJ whole genome shotgun (WGS) entry which is preliminary data.</text>
</comment>
<dbReference type="InterPro" id="IPR027417">
    <property type="entry name" value="P-loop_NTPase"/>
</dbReference>
<gene>
    <name evidence="8" type="primary">cmk</name>
    <name evidence="10" type="ORF">JOC73_000606</name>
</gene>
<evidence type="ECO:0000313" key="11">
    <source>
        <dbReference type="Proteomes" id="UP001314796"/>
    </source>
</evidence>
<evidence type="ECO:0000256" key="4">
    <source>
        <dbReference type="ARBA" id="ARBA00022777"/>
    </source>
</evidence>
<evidence type="ECO:0000313" key="10">
    <source>
        <dbReference type="EMBL" id="MBM7614097.1"/>
    </source>
</evidence>
<dbReference type="Gene3D" id="3.40.50.300">
    <property type="entry name" value="P-loop containing nucleotide triphosphate hydrolases"/>
    <property type="match status" value="1"/>
</dbReference>
<dbReference type="InterPro" id="IPR003136">
    <property type="entry name" value="Cytidylate_kin"/>
</dbReference>
<evidence type="ECO:0000256" key="3">
    <source>
        <dbReference type="ARBA" id="ARBA00022741"/>
    </source>
</evidence>
<dbReference type="HAMAP" id="MF_00238">
    <property type="entry name" value="Cytidyl_kinase_type1"/>
    <property type="match status" value="1"/>
</dbReference>
<comment type="catalytic activity">
    <reaction evidence="6 8">
        <text>dCMP + ATP = dCDP + ADP</text>
        <dbReference type="Rhea" id="RHEA:25094"/>
        <dbReference type="ChEBI" id="CHEBI:30616"/>
        <dbReference type="ChEBI" id="CHEBI:57566"/>
        <dbReference type="ChEBI" id="CHEBI:58593"/>
        <dbReference type="ChEBI" id="CHEBI:456216"/>
        <dbReference type="EC" id="2.7.4.25"/>
    </reaction>
</comment>
<evidence type="ECO:0000259" key="9">
    <source>
        <dbReference type="Pfam" id="PF02224"/>
    </source>
</evidence>
<evidence type="ECO:0000256" key="2">
    <source>
        <dbReference type="ARBA" id="ARBA00022679"/>
    </source>
</evidence>
<evidence type="ECO:0000256" key="6">
    <source>
        <dbReference type="ARBA" id="ARBA00047615"/>
    </source>
</evidence>
<evidence type="ECO:0000256" key="8">
    <source>
        <dbReference type="HAMAP-Rule" id="MF_00238"/>
    </source>
</evidence>
<dbReference type="GO" id="GO:0016301">
    <property type="term" value="F:kinase activity"/>
    <property type="evidence" value="ECO:0007669"/>
    <property type="project" value="UniProtKB-KW"/>
</dbReference>
<organism evidence="10 11">
    <name type="scientific">Alkaliphilus hydrothermalis</name>
    <dbReference type="NCBI Taxonomy" id="1482730"/>
    <lineage>
        <taxon>Bacteria</taxon>
        <taxon>Bacillati</taxon>
        <taxon>Bacillota</taxon>
        <taxon>Clostridia</taxon>
        <taxon>Peptostreptococcales</taxon>
        <taxon>Natronincolaceae</taxon>
        <taxon>Alkaliphilus</taxon>
    </lineage>
</organism>
<dbReference type="InterPro" id="IPR011994">
    <property type="entry name" value="Cytidylate_kinase_dom"/>
</dbReference>
<dbReference type="EC" id="2.7.4.25" evidence="8"/>
<accession>A0ABS2NMG4</accession>
<sequence>MKAVQVAIDGPAGAGKSTIAKKIAKELNYIYIDTGAMYRALTFHVLRSGTPLHLEEEIIKLAKETSIVFEDGNIYLNQINVNEEVRSNEVSVNVSFIAQIPEVREILVAMQKTIAANHNVVMDGRDIGTNVLPNATLKIFLTASVKERARRRYQELHKNGTNDINLEEIEDQIQRRDEIDAGRSCSPLVKAEDAILIDTTGLAIDEVCSKIIKLLNKKPALQ</sequence>
<dbReference type="NCBIfam" id="TIGR00017">
    <property type="entry name" value="cmk"/>
    <property type="match status" value="1"/>
</dbReference>
<dbReference type="Pfam" id="PF02224">
    <property type="entry name" value="Cytidylate_kin"/>
    <property type="match status" value="1"/>
</dbReference>
<dbReference type="Proteomes" id="UP001314796">
    <property type="component" value="Unassembled WGS sequence"/>
</dbReference>
<feature type="binding site" evidence="8">
    <location>
        <begin position="10"/>
        <end position="18"/>
    </location>
    <ligand>
        <name>ATP</name>
        <dbReference type="ChEBI" id="CHEBI:30616"/>
    </ligand>
</feature>
<dbReference type="PANTHER" id="PTHR21299:SF2">
    <property type="entry name" value="CYTIDYLATE KINASE"/>
    <property type="match status" value="1"/>
</dbReference>
<keyword evidence="11" id="KW-1185">Reference proteome</keyword>
<dbReference type="RefSeq" id="WP_204400367.1">
    <property type="nucleotide sequence ID" value="NZ_JAFBEE010000002.1"/>
</dbReference>
<comment type="similarity">
    <text evidence="1 8">Belongs to the cytidylate kinase family. Type 1 subfamily.</text>
</comment>
<reference evidence="10 11" key="1">
    <citation type="submission" date="2021-01" db="EMBL/GenBank/DDBJ databases">
        <title>Genomic Encyclopedia of Type Strains, Phase IV (KMG-IV): sequencing the most valuable type-strain genomes for metagenomic binning, comparative biology and taxonomic classification.</title>
        <authorList>
            <person name="Goeker M."/>
        </authorList>
    </citation>
    <scope>NUCLEOTIDE SEQUENCE [LARGE SCALE GENOMIC DNA]</scope>
    <source>
        <strain evidence="10 11">DSM 25890</strain>
    </source>
</reference>
<comment type="subcellular location">
    <subcellularLocation>
        <location evidence="8">Cytoplasm</location>
    </subcellularLocation>
</comment>
<dbReference type="CDD" id="cd02020">
    <property type="entry name" value="CMPK"/>
    <property type="match status" value="1"/>
</dbReference>
<keyword evidence="8" id="KW-0963">Cytoplasm</keyword>
<keyword evidence="2 8" id="KW-0808">Transferase</keyword>
<evidence type="ECO:0000256" key="5">
    <source>
        <dbReference type="ARBA" id="ARBA00022840"/>
    </source>
</evidence>
<proteinExistence type="inferred from homology"/>
<evidence type="ECO:0000256" key="7">
    <source>
        <dbReference type="ARBA" id="ARBA00048478"/>
    </source>
</evidence>
<name>A0ABS2NMG4_9FIRM</name>
<comment type="catalytic activity">
    <reaction evidence="7 8">
        <text>CMP + ATP = CDP + ADP</text>
        <dbReference type="Rhea" id="RHEA:11600"/>
        <dbReference type="ChEBI" id="CHEBI:30616"/>
        <dbReference type="ChEBI" id="CHEBI:58069"/>
        <dbReference type="ChEBI" id="CHEBI:60377"/>
        <dbReference type="ChEBI" id="CHEBI:456216"/>
        <dbReference type="EC" id="2.7.4.25"/>
    </reaction>
</comment>
<keyword evidence="5 8" id="KW-0067">ATP-binding</keyword>
<protein>
    <recommendedName>
        <fullName evidence="8">Cytidylate kinase</fullName>
        <shortName evidence="8">CK</shortName>
        <ecNumber evidence="8">2.7.4.25</ecNumber>
    </recommendedName>
    <alternativeName>
        <fullName evidence="8">Cytidine monophosphate kinase</fullName>
        <shortName evidence="8">CMP kinase</shortName>
    </alternativeName>
</protein>
<feature type="domain" description="Cytidylate kinase" evidence="9">
    <location>
        <begin position="6"/>
        <end position="216"/>
    </location>
</feature>
<keyword evidence="3 8" id="KW-0547">Nucleotide-binding</keyword>